<evidence type="ECO:0000256" key="3">
    <source>
        <dbReference type="ARBA" id="ARBA00022833"/>
    </source>
</evidence>
<dbReference type="InterPro" id="IPR036855">
    <property type="entry name" value="Znf_CCCH_sf"/>
</dbReference>
<evidence type="ECO:0000256" key="2">
    <source>
        <dbReference type="ARBA" id="ARBA00022771"/>
    </source>
</evidence>
<keyword evidence="7" id="KW-1185">Reference proteome</keyword>
<evidence type="ECO:0000256" key="4">
    <source>
        <dbReference type="PROSITE-ProRule" id="PRU00723"/>
    </source>
</evidence>
<proteinExistence type="predicted"/>
<organism evidence="6 7">
    <name type="scientific">Prorocentrum cordatum</name>
    <dbReference type="NCBI Taxonomy" id="2364126"/>
    <lineage>
        <taxon>Eukaryota</taxon>
        <taxon>Sar</taxon>
        <taxon>Alveolata</taxon>
        <taxon>Dinophyceae</taxon>
        <taxon>Prorocentrales</taxon>
        <taxon>Prorocentraceae</taxon>
        <taxon>Prorocentrum</taxon>
    </lineage>
</organism>
<dbReference type="PROSITE" id="PS50103">
    <property type="entry name" value="ZF_C3H1"/>
    <property type="match status" value="1"/>
</dbReference>
<evidence type="ECO:0000256" key="1">
    <source>
        <dbReference type="ARBA" id="ARBA00022723"/>
    </source>
</evidence>
<keyword evidence="2 4" id="KW-0863">Zinc-finger</keyword>
<dbReference type="InterPro" id="IPR000571">
    <property type="entry name" value="Znf_CCCH"/>
</dbReference>
<feature type="zinc finger region" description="C3H1-type" evidence="4">
    <location>
        <begin position="283"/>
        <end position="306"/>
    </location>
</feature>
<dbReference type="SUPFAM" id="SSF90229">
    <property type="entry name" value="CCCH zinc finger"/>
    <property type="match status" value="1"/>
</dbReference>
<accession>A0ABN9QWY1</accession>
<feature type="domain" description="C3H1-type" evidence="5">
    <location>
        <begin position="283"/>
        <end position="306"/>
    </location>
</feature>
<evidence type="ECO:0000313" key="7">
    <source>
        <dbReference type="Proteomes" id="UP001189429"/>
    </source>
</evidence>
<dbReference type="Proteomes" id="UP001189429">
    <property type="component" value="Unassembled WGS sequence"/>
</dbReference>
<keyword evidence="1 4" id="KW-0479">Metal-binding</keyword>
<name>A0ABN9QWY1_9DINO</name>
<evidence type="ECO:0000313" key="6">
    <source>
        <dbReference type="EMBL" id="CAK0810853.1"/>
    </source>
</evidence>
<keyword evidence="3 4" id="KW-0862">Zinc</keyword>
<protein>
    <recommendedName>
        <fullName evidence="5">C3H1-type domain-containing protein</fullName>
    </recommendedName>
</protein>
<reference evidence="6" key="1">
    <citation type="submission" date="2023-10" db="EMBL/GenBank/DDBJ databases">
        <authorList>
            <person name="Chen Y."/>
            <person name="Shah S."/>
            <person name="Dougan E. K."/>
            <person name="Thang M."/>
            <person name="Chan C."/>
        </authorList>
    </citation>
    <scope>NUCLEOTIDE SEQUENCE [LARGE SCALE GENOMIC DNA]</scope>
</reference>
<gene>
    <name evidence="6" type="ORF">PCOR1329_LOCUS15657</name>
</gene>
<sequence length="306" mass="33838">MAELDARLSKLLQKHGVGPSVADYLMSKGMVNIGQFAGLADSKADSVVGICAPAGLDGTDRPLCRPVKAAWQEAEALVAGELDLIRKGKGGDWDDPIDPEVREKKTASFVGHYHIRLLAHLMGSDAMAGRLVREHERRAPAVHDLRKNSDDSSGTQTAVGFMYKHRVLMNTLALAAAPDWASADWPVLLDYHERVVLKLFERKNGRKPTVDAVIEVDRQMRAKWVEAVRNDRKCLTEAAQTRRTEWVPLFSELHSDRSGGVEGTQQALQKRARVGLPRVESVGGKQVCTFYNEGKCTCGKKCKYLH</sequence>
<feature type="non-terminal residue" evidence="6">
    <location>
        <position position="306"/>
    </location>
</feature>
<comment type="caution">
    <text evidence="6">The sequence shown here is derived from an EMBL/GenBank/DDBJ whole genome shotgun (WGS) entry which is preliminary data.</text>
</comment>
<dbReference type="EMBL" id="CAUYUJ010004758">
    <property type="protein sequence ID" value="CAK0810853.1"/>
    <property type="molecule type" value="Genomic_DNA"/>
</dbReference>
<evidence type="ECO:0000259" key="5">
    <source>
        <dbReference type="PROSITE" id="PS50103"/>
    </source>
</evidence>